<dbReference type="PANTHER" id="PTHR23514:SF3">
    <property type="entry name" value="BYPASS OF STOP CODON PROTEIN 6"/>
    <property type="match status" value="1"/>
</dbReference>
<evidence type="ECO:0000256" key="1">
    <source>
        <dbReference type="ARBA" id="ARBA00004127"/>
    </source>
</evidence>
<dbReference type="SUPFAM" id="SSF103473">
    <property type="entry name" value="MFS general substrate transporter"/>
    <property type="match status" value="1"/>
</dbReference>
<feature type="transmembrane region" description="Helical" evidence="8">
    <location>
        <begin position="68"/>
        <end position="89"/>
    </location>
</feature>
<dbReference type="InterPro" id="IPR036259">
    <property type="entry name" value="MFS_trans_sf"/>
</dbReference>
<evidence type="ECO:0000313" key="10">
    <source>
        <dbReference type="EMBL" id="KAL1896696.1"/>
    </source>
</evidence>
<evidence type="ECO:0000256" key="3">
    <source>
        <dbReference type="ARBA" id="ARBA00022448"/>
    </source>
</evidence>
<name>A0ABR3Z9D5_9PEZI</name>
<feature type="transmembrane region" description="Helical" evidence="8">
    <location>
        <begin position="95"/>
        <end position="116"/>
    </location>
</feature>
<sequence length="507" mass="55733">MSVSDVNIAPRVQLSSPSQDTDIFDEKSKDHIDLEAPAATVASGEDSDQLDLQHWNAPRINIFRTGSVIFSFFLAGMSDGSIGALLPYIEQHYNISYTVVSILFLSPCLGYLLAGLVNNAVHYYMGQFGIAFLGPLLHAIGFLIIIFHPPYPVLPVAVFLVGLGSGLLDSAWNAWVGNMYYSTELLGIIHAAYGLGGTIGPLIATAMVAKAHLQWWCYFYMMLAFSIAEVAVSSWAFWGQNGLIHRVSLQAFNDGRRTTTREILRQPYTWLLSIFLLGYVGVEISLGGWVTTFMIEVRHAEPFLAGITTTLYWLGITLGRLILGFVTSRIGEKLAITIYLSLCISLEVMYWLVPSIPASIAFVILMGFFLGPLFPAAVVATTKLLTKDYHVGTIGIASAAGGCGGALLPFAVGALAQSRGVTVLQVTVLIILVLITCIWVCIPGGFHKGGLEEARDNQLVPGRELVKLYRWAEGKICRKKESELVIARRGEGIVKKRWWKTRKYFWV</sequence>
<dbReference type="PANTHER" id="PTHR23514">
    <property type="entry name" value="BYPASS OF STOP CODON PROTEIN 6"/>
    <property type="match status" value="1"/>
</dbReference>
<feature type="transmembrane region" description="Helical" evidence="8">
    <location>
        <begin position="215"/>
        <end position="238"/>
    </location>
</feature>
<feature type="transmembrane region" description="Helical" evidence="8">
    <location>
        <begin position="153"/>
        <end position="176"/>
    </location>
</feature>
<comment type="caution">
    <text evidence="10">The sequence shown here is derived from an EMBL/GenBank/DDBJ whole genome shotgun (WGS) entry which is preliminary data.</text>
</comment>
<feature type="transmembrane region" description="Helical" evidence="8">
    <location>
        <begin position="334"/>
        <end position="353"/>
    </location>
</feature>
<evidence type="ECO:0000313" key="11">
    <source>
        <dbReference type="Proteomes" id="UP001583280"/>
    </source>
</evidence>
<organism evidence="10 11">
    <name type="scientific">Ceratocystis pirilliformis</name>
    <dbReference type="NCBI Taxonomy" id="259994"/>
    <lineage>
        <taxon>Eukaryota</taxon>
        <taxon>Fungi</taxon>
        <taxon>Dikarya</taxon>
        <taxon>Ascomycota</taxon>
        <taxon>Pezizomycotina</taxon>
        <taxon>Sordariomycetes</taxon>
        <taxon>Hypocreomycetidae</taxon>
        <taxon>Microascales</taxon>
        <taxon>Ceratocystidaceae</taxon>
        <taxon>Ceratocystis</taxon>
    </lineage>
</organism>
<protein>
    <recommendedName>
        <fullName evidence="9">Major facilitator superfamily (MFS) profile domain-containing protein</fullName>
    </recommendedName>
</protein>
<keyword evidence="4 8" id="KW-0812">Transmembrane</keyword>
<feature type="transmembrane region" description="Helical" evidence="8">
    <location>
        <begin position="270"/>
        <end position="291"/>
    </location>
</feature>
<feature type="transmembrane region" description="Helical" evidence="8">
    <location>
        <begin position="422"/>
        <end position="442"/>
    </location>
</feature>
<keyword evidence="3" id="KW-0813">Transport</keyword>
<feature type="transmembrane region" description="Helical" evidence="8">
    <location>
        <begin position="391"/>
        <end position="416"/>
    </location>
</feature>
<dbReference type="PROSITE" id="PS50850">
    <property type="entry name" value="MFS"/>
    <property type="match status" value="1"/>
</dbReference>
<dbReference type="Proteomes" id="UP001583280">
    <property type="component" value="Unassembled WGS sequence"/>
</dbReference>
<feature type="transmembrane region" description="Helical" evidence="8">
    <location>
        <begin position="359"/>
        <end position="379"/>
    </location>
</feature>
<evidence type="ECO:0000256" key="6">
    <source>
        <dbReference type="ARBA" id="ARBA00023136"/>
    </source>
</evidence>
<dbReference type="Gene3D" id="1.20.1250.20">
    <property type="entry name" value="MFS general substrate transporter like domains"/>
    <property type="match status" value="2"/>
</dbReference>
<feature type="transmembrane region" description="Helical" evidence="8">
    <location>
        <begin position="128"/>
        <end position="147"/>
    </location>
</feature>
<dbReference type="InterPro" id="IPR051788">
    <property type="entry name" value="MFS_Transporter"/>
</dbReference>
<evidence type="ECO:0000259" key="9">
    <source>
        <dbReference type="PROSITE" id="PS50850"/>
    </source>
</evidence>
<accession>A0ABR3Z9D5</accession>
<feature type="transmembrane region" description="Helical" evidence="8">
    <location>
        <begin position="303"/>
        <end position="322"/>
    </location>
</feature>
<comment type="subcellular location">
    <subcellularLocation>
        <location evidence="1">Endomembrane system</location>
        <topology evidence="1">Multi-pass membrane protein</topology>
    </subcellularLocation>
</comment>
<dbReference type="InterPro" id="IPR020846">
    <property type="entry name" value="MFS_dom"/>
</dbReference>
<gene>
    <name evidence="10" type="ORF">Cpir12675_002718</name>
</gene>
<feature type="region of interest" description="Disordered" evidence="7">
    <location>
        <begin position="1"/>
        <end position="21"/>
    </location>
</feature>
<feature type="transmembrane region" description="Helical" evidence="8">
    <location>
        <begin position="188"/>
        <end position="209"/>
    </location>
</feature>
<dbReference type="Pfam" id="PF07690">
    <property type="entry name" value="MFS_1"/>
    <property type="match status" value="1"/>
</dbReference>
<comment type="similarity">
    <text evidence="2">Belongs to the major facilitator superfamily.</text>
</comment>
<keyword evidence="6 8" id="KW-0472">Membrane</keyword>
<evidence type="ECO:0000256" key="7">
    <source>
        <dbReference type="SAM" id="MobiDB-lite"/>
    </source>
</evidence>
<evidence type="ECO:0000256" key="4">
    <source>
        <dbReference type="ARBA" id="ARBA00022692"/>
    </source>
</evidence>
<evidence type="ECO:0000256" key="8">
    <source>
        <dbReference type="SAM" id="Phobius"/>
    </source>
</evidence>
<dbReference type="InterPro" id="IPR011701">
    <property type="entry name" value="MFS"/>
</dbReference>
<evidence type="ECO:0000256" key="2">
    <source>
        <dbReference type="ARBA" id="ARBA00008335"/>
    </source>
</evidence>
<evidence type="ECO:0000256" key="5">
    <source>
        <dbReference type="ARBA" id="ARBA00022989"/>
    </source>
</evidence>
<dbReference type="EMBL" id="JAWDJO010000055">
    <property type="protein sequence ID" value="KAL1896696.1"/>
    <property type="molecule type" value="Genomic_DNA"/>
</dbReference>
<reference evidence="10 11" key="1">
    <citation type="journal article" date="2024" name="IMA Fungus">
        <title>IMA Genome - F19 : A genome assembly and annotation guide to empower mycologists, including annotated draft genome sequences of Ceratocystis pirilliformis, Diaporthe australafricana, Fusarium ophioides, Paecilomyces lecythidis, and Sporothrix stenoceras.</title>
        <authorList>
            <person name="Aylward J."/>
            <person name="Wilson A.M."/>
            <person name="Visagie C.M."/>
            <person name="Spraker J."/>
            <person name="Barnes I."/>
            <person name="Buitendag C."/>
            <person name="Ceriani C."/>
            <person name="Del Mar Angel L."/>
            <person name="du Plessis D."/>
            <person name="Fuchs T."/>
            <person name="Gasser K."/>
            <person name="Kramer D."/>
            <person name="Li W."/>
            <person name="Munsamy K."/>
            <person name="Piso A."/>
            <person name="Price J.L."/>
            <person name="Sonnekus B."/>
            <person name="Thomas C."/>
            <person name="van der Nest A."/>
            <person name="van Dijk A."/>
            <person name="van Heerden A."/>
            <person name="van Vuuren N."/>
            <person name="Yilmaz N."/>
            <person name="Duong T.A."/>
            <person name="van der Merwe N.A."/>
            <person name="Wingfield M.J."/>
            <person name="Wingfield B.D."/>
        </authorList>
    </citation>
    <scope>NUCLEOTIDE SEQUENCE [LARGE SCALE GENOMIC DNA]</scope>
    <source>
        <strain evidence="10 11">CMW 12675</strain>
    </source>
</reference>
<proteinExistence type="inferred from homology"/>
<keyword evidence="5 8" id="KW-1133">Transmembrane helix</keyword>
<feature type="domain" description="Major facilitator superfamily (MFS) profile" evidence="9">
    <location>
        <begin position="64"/>
        <end position="446"/>
    </location>
</feature>
<keyword evidence="11" id="KW-1185">Reference proteome</keyword>